<comment type="caution">
    <text evidence="1">The sequence shown here is derived from an EMBL/GenBank/DDBJ whole genome shotgun (WGS) entry which is preliminary data.</text>
</comment>
<dbReference type="Pfam" id="PF13489">
    <property type="entry name" value="Methyltransf_23"/>
    <property type="match status" value="1"/>
</dbReference>
<keyword evidence="2" id="KW-1185">Reference proteome</keyword>
<dbReference type="SUPFAM" id="SSF53335">
    <property type="entry name" value="S-adenosyl-L-methionine-dependent methyltransferases"/>
    <property type="match status" value="1"/>
</dbReference>
<accession>A0A0F0CQY0</accession>
<evidence type="ECO:0000313" key="2">
    <source>
        <dbReference type="Proteomes" id="UP000033428"/>
    </source>
</evidence>
<dbReference type="EMBL" id="JYNY01000436">
    <property type="protein sequence ID" value="KJJ83931.1"/>
    <property type="molecule type" value="Genomic_DNA"/>
</dbReference>
<organism evidence="1 2">
    <name type="scientific">Candidatus Omnitrophus magneticus</name>
    <dbReference type="NCBI Taxonomy" id="1609969"/>
    <lineage>
        <taxon>Bacteria</taxon>
        <taxon>Pseudomonadati</taxon>
        <taxon>Candidatus Omnitrophota</taxon>
        <taxon>Candidatus Omnitrophus</taxon>
    </lineage>
</organism>
<dbReference type="PANTHER" id="PTHR43861">
    <property type="entry name" value="TRANS-ACONITATE 2-METHYLTRANSFERASE-RELATED"/>
    <property type="match status" value="1"/>
</dbReference>
<dbReference type="Gene3D" id="3.40.50.150">
    <property type="entry name" value="Vaccinia Virus protein VP39"/>
    <property type="match status" value="1"/>
</dbReference>
<gene>
    <name evidence="1" type="ORF">OMAG_002203</name>
</gene>
<dbReference type="PANTHER" id="PTHR43861:SF6">
    <property type="entry name" value="METHYLTRANSFERASE TYPE 11"/>
    <property type="match status" value="1"/>
</dbReference>
<protein>
    <submittedName>
        <fullName evidence="1">Type 12 methyltransferase</fullName>
    </submittedName>
</protein>
<name>A0A0F0CQY0_9BACT</name>
<keyword evidence="1" id="KW-0808">Transferase</keyword>
<dbReference type="AlphaFoldDB" id="A0A0F0CQY0"/>
<sequence>MQVMELIEINCPVCSSDKCTIMYPDSLGANPPLFGYKWVPDVRKMYRVVRCKSCGHVYCSPRLKDMYKYYTDVSDDVYLANERQRVKTSELVIPIIQRFCPSGKLLDVGCSTGDFVHTAAKHFNAEGLELSQWASQIARNKGVNLHTKSLSEMNEKDGLYDVVTMWGVIEHLENPKDEILHVNRLLRQNGVLCFWTGNVDSLFSKILRQRWPYMLGQHIQFFSKKSLDRLMRDCGFERAYMGIYPYTISFDYFADILNRYFIIGNITRFFVNLLALKERDFVIKKPDEMFAIYRKTMDHRPT</sequence>
<dbReference type="Proteomes" id="UP000033428">
    <property type="component" value="Unassembled WGS sequence"/>
</dbReference>
<dbReference type="GO" id="GO:0008168">
    <property type="term" value="F:methyltransferase activity"/>
    <property type="evidence" value="ECO:0007669"/>
    <property type="project" value="UniProtKB-KW"/>
</dbReference>
<reference evidence="1 2" key="1">
    <citation type="submission" date="2015-02" db="EMBL/GenBank/DDBJ databases">
        <title>Single-cell genomics of uncultivated deep-branching MTB reveals a conserved set of magnetosome genes.</title>
        <authorList>
            <person name="Kolinko S."/>
            <person name="Richter M."/>
            <person name="Glockner F.O."/>
            <person name="Brachmann A."/>
            <person name="Schuler D."/>
        </authorList>
    </citation>
    <scope>NUCLEOTIDE SEQUENCE [LARGE SCALE GENOMIC DNA]</scope>
    <source>
        <strain evidence="1">SKK-01</strain>
    </source>
</reference>
<keyword evidence="1" id="KW-0489">Methyltransferase</keyword>
<dbReference type="InterPro" id="IPR029063">
    <property type="entry name" value="SAM-dependent_MTases_sf"/>
</dbReference>
<dbReference type="GO" id="GO:0032259">
    <property type="term" value="P:methylation"/>
    <property type="evidence" value="ECO:0007669"/>
    <property type="project" value="UniProtKB-KW"/>
</dbReference>
<proteinExistence type="predicted"/>
<dbReference type="CDD" id="cd02440">
    <property type="entry name" value="AdoMet_MTases"/>
    <property type="match status" value="1"/>
</dbReference>
<evidence type="ECO:0000313" key="1">
    <source>
        <dbReference type="EMBL" id="KJJ83931.1"/>
    </source>
</evidence>